<name>A0A931FX93_9ACTN</name>
<organism evidence="2 3">
    <name type="scientific">Actinoplanes aureus</name>
    <dbReference type="NCBI Taxonomy" id="2792083"/>
    <lineage>
        <taxon>Bacteria</taxon>
        <taxon>Bacillati</taxon>
        <taxon>Actinomycetota</taxon>
        <taxon>Actinomycetes</taxon>
        <taxon>Micromonosporales</taxon>
        <taxon>Micromonosporaceae</taxon>
        <taxon>Actinoplanes</taxon>
    </lineage>
</organism>
<feature type="domain" description="Metallo-beta-lactamase" evidence="1">
    <location>
        <begin position="17"/>
        <end position="216"/>
    </location>
</feature>
<dbReference type="InterPro" id="IPR050855">
    <property type="entry name" value="NDM-1-like"/>
</dbReference>
<keyword evidence="3" id="KW-1185">Reference proteome</keyword>
<sequence>MEIVRLEPRLVMLAFPVGQAYLWHGPGGLTLIDTSLPGSGPQIAGAIEELGYRRRDLRRLLLTHHHEDHVGSAAEVAAWGDVEVVAHHLDAPVIRGEADGPPPVLSGWERELFDQVQAGMTHDEVAPVRVDREAGDGDEIDLGGGVRAVCVAVPGHTPGSVAYHLPEARVLFTGDTIARGPDGNVMLGVFNADPDLAAASFRRQAGLDVDIACFGHGAPVTERATAALRAAQPR</sequence>
<dbReference type="Proteomes" id="UP000598146">
    <property type="component" value="Unassembled WGS sequence"/>
</dbReference>
<dbReference type="PANTHER" id="PTHR42951:SF17">
    <property type="entry name" value="METALLO-BETA-LACTAMASE DOMAIN-CONTAINING PROTEIN"/>
    <property type="match status" value="1"/>
</dbReference>
<dbReference type="RefSeq" id="WP_196414031.1">
    <property type="nucleotide sequence ID" value="NZ_JADQTO010000005.1"/>
</dbReference>
<dbReference type="AlphaFoldDB" id="A0A931FX93"/>
<dbReference type="Gene3D" id="3.60.15.10">
    <property type="entry name" value="Ribonuclease Z/Hydroxyacylglutathione hydrolase-like"/>
    <property type="match status" value="1"/>
</dbReference>
<gene>
    <name evidence="2" type="ORF">I4J89_12215</name>
</gene>
<proteinExistence type="predicted"/>
<dbReference type="InterPro" id="IPR036866">
    <property type="entry name" value="RibonucZ/Hydroxyglut_hydro"/>
</dbReference>
<accession>A0A931FX93</accession>
<dbReference type="SUPFAM" id="SSF56281">
    <property type="entry name" value="Metallo-hydrolase/oxidoreductase"/>
    <property type="match status" value="1"/>
</dbReference>
<protein>
    <submittedName>
        <fullName evidence="2">MBL fold metallo-hydrolase</fullName>
    </submittedName>
</protein>
<reference evidence="2" key="1">
    <citation type="submission" date="2020-11" db="EMBL/GenBank/DDBJ databases">
        <title>Isolation and identification of active actinomycetes.</title>
        <authorList>
            <person name="Sun X."/>
        </authorList>
    </citation>
    <scope>NUCLEOTIDE SEQUENCE</scope>
    <source>
        <strain evidence="2">NEAU-A11</strain>
    </source>
</reference>
<dbReference type="EMBL" id="JADQTO010000005">
    <property type="protein sequence ID" value="MBG0562230.1"/>
    <property type="molecule type" value="Genomic_DNA"/>
</dbReference>
<evidence type="ECO:0000313" key="3">
    <source>
        <dbReference type="Proteomes" id="UP000598146"/>
    </source>
</evidence>
<dbReference type="InterPro" id="IPR001279">
    <property type="entry name" value="Metallo-B-lactamas"/>
</dbReference>
<dbReference type="Pfam" id="PF00753">
    <property type="entry name" value="Lactamase_B"/>
    <property type="match status" value="1"/>
</dbReference>
<evidence type="ECO:0000313" key="2">
    <source>
        <dbReference type="EMBL" id="MBG0562230.1"/>
    </source>
</evidence>
<comment type="caution">
    <text evidence="2">The sequence shown here is derived from an EMBL/GenBank/DDBJ whole genome shotgun (WGS) entry which is preliminary data.</text>
</comment>
<dbReference type="SMART" id="SM00849">
    <property type="entry name" value="Lactamase_B"/>
    <property type="match status" value="1"/>
</dbReference>
<dbReference type="CDD" id="cd07721">
    <property type="entry name" value="yflN-like_MBL-fold"/>
    <property type="match status" value="1"/>
</dbReference>
<dbReference type="PANTHER" id="PTHR42951">
    <property type="entry name" value="METALLO-BETA-LACTAMASE DOMAIN-CONTAINING"/>
    <property type="match status" value="1"/>
</dbReference>
<evidence type="ECO:0000259" key="1">
    <source>
        <dbReference type="SMART" id="SM00849"/>
    </source>
</evidence>